<protein>
    <submittedName>
        <fullName evidence="2">Uncharacterized protein</fullName>
    </submittedName>
</protein>
<reference evidence="2 3" key="1">
    <citation type="journal article" date="2004" name="Proc. Natl. Acad. Sci. U.S.A.">
        <title>The complete genomic sequence of Nocardia farcinica IFM 10152.</title>
        <authorList>
            <person name="Ishikawa J."/>
            <person name="Yamashita A."/>
            <person name="Mikami Y."/>
            <person name="Hoshino Y."/>
            <person name="Kurita H."/>
            <person name="Hotta K."/>
            <person name="Shiba T."/>
            <person name="Hattori M."/>
        </authorList>
    </citation>
    <scope>NUCLEOTIDE SEQUENCE [LARGE SCALE GENOMIC DNA]</scope>
    <source>
        <strain evidence="2 3">IFM 10152</strain>
    </source>
</reference>
<keyword evidence="3" id="KW-1185">Reference proteome</keyword>
<evidence type="ECO:0000256" key="1">
    <source>
        <dbReference type="SAM" id="MobiDB-lite"/>
    </source>
</evidence>
<evidence type="ECO:0000313" key="2">
    <source>
        <dbReference type="EMBL" id="BAD56458.1"/>
    </source>
</evidence>
<evidence type="ECO:0000313" key="3">
    <source>
        <dbReference type="Proteomes" id="UP000006820"/>
    </source>
</evidence>
<gene>
    <name evidence="2" type="ordered locus">NFA_16120</name>
</gene>
<organism evidence="2 3">
    <name type="scientific">Nocardia farcinica (strain IFM 10152)</name>
    <dbReference type="NCBI Taxonomy" id="247156"/>
    <lineage>
        <taxon>Bacteria</taxon>
        <taxon>Bacillati</taxon>
        <taxon>Actinomycetota</taxon>
        <taxon>Actinomycetes</taxon>
        <taxon>Mycobacteriales</taxon>
        <taxon>Nocardiaceae</taxon>
        <taxon>Nocardia</taxon>
    </lineage>
</organism>
<feature type="compositionally biased region" description="Low complexity" evidence="1">
    <location>
        <begin position="7"/>
        <end position="19"/>
    </location>
</feature>
<dbReference type="eggNOG" id="ENOG5031DWQ">
    <property type="taxonomic scope" value="Bacteria"/>
</dbReference>
<feature type="region of interest" description="Disordered" evidence="1">
    <location>
        <begin position="1"/>
        <end position="25"/>
    </location>
</feature>
<sequence>MRRAARTTSTTLNSGTTSTGRMMKPLNPRRVGLVCAACAVLTGAVLAGCGDRVQGTALPDTVQVSIYKTEAASSSAAATSSRRAAAQAQAIGENCGAFPNTTGAGVRAYNEFVDAHDANAPDYAAKRDAAAQTLDGAAGTVEAGVNAAGESLPPDLAAKFIEYVSAARQLAEETRKMSYHANVDALNAASLRVNDARNAVREACPAR</sequence>
<dbReference type="STRING" id="247156.NFA_16120"/>
<dbReference type="KEGG" id="nfa:NFA_16120"/>
<accession>Q5YZD3</accession>
<dbReference type="HOGENOM" id="CLU_1459883_0_0_11"/>
<dbReference type="Proteomes" id="UP000006820">
    <property type="component" value="Chromosome"/>
</dbReference>
<dbReference type="AlphaFoldDB" id="Q5YZD3"/>
<name>Q5YZD3_NOCFA</name>
<dbReference type="EMBL" id="AP006618">
    <property type="protein sequence ID" value="BAD56458.1"/>
    <property type="molecule type" value="Genomic_DNA"/>
</dbReference>
<proteinExistence type="predicted"/>